<accession>A0A1S9N3D2</accession>
<dbReference type="EC" id="2.3.1.39" evidence="4"/>
<dbReference type="EMBL" id="MWMH01000006">
    <property type="protein sequence ID" value="OOP71945.1"/>
    <property type="molecule type" value="Genomic_DNA"/>
</dbReference>
<reference evidence="7 8" key="1">
    <citation type="submission" date="2017-02" db="EMBL/GenBank/DDBJ databases">
        <title>Genome sequence of Clostridium beijerinckii Br21.</title>
        <authorList>
            <person name="Fonseca B.C."/>
            <person name="Guazzaroni M.E."/>
            <person name="Riano-Pachon D.M."/>
            <person name="Reginatto V."/>
        </authorList>
    </citation>
    <scope>NUCLEOTIDE SEQUENCE [LARGE SCALE GENOMIC DNA]</scope>
    <source>
        <strain evidence="7 8">Br21</strain>
    </source>
</reference>
<protein>
    <recommendedName>
        <fullName evidence="4">Malonyl CoA-acyl carrier protein transacylase</fullName>
        <ecNumber evidence="4">2.3.1.39</ecNumber>
    </recommendedName>
</protein>
<dbReference type="FunFam" id="3.30.70.250:FF:000001">
    <property type="entry name" value="Malonyl CoA-acyl carrier protein transacylase"/>
    <property type="match status" value="1"/>
</dbReference>
<dbReference type="SUPFAM" id="SSF55048">
    <property type="entry name" value="Probable ACP-binding domain of malonyl-CoA ACP transacylase"/>
    <property type="match status" value="1"/>
</dbReference>
<dbReference type="RefSeq" id="WP_078116392.1">
    <property type="nucleotide sequence ID" value="NZ_MWMH01000006.1"/>
</dbReference>
<name>A0A1S9N3D2_CLOBE</name>
<dbReference type="PANTHER" id="PTHR42681">
    <property type="entry name" value="MALONYL-COA-ACYL CARRIER PROTEIN TRANSACYLASE, MITOCHONDRIAL"/>
    <property type="match status" value="1"/>
</dbReference>
<feature type="active site" evidence="5">
    <location>
        <position position="201"/>
    </location>
</feature>
<dbReference type="InterPro" id="IPR016035">
    <property type="entry name" value="Acyl_Trfase/lysoPLipase"/>
</dbReference>
<dbReference type="NCBIfam" id="TIGR00128">
    <property type="entry name" value="fabD"/>
    <property type="match status" value="1"/>
</dbReference>
<dbReference type="PIRSF" id="PIRSF000446">
    <property type="entry name" value="Mct"/>
    <property type="match status" value="1"/>
</dbReference>
<evidence type="ECO:0000256" key="3">
    <source>
        <dbReference type="ARBA" id="ARBA00048462"/>
    </source>
</evidence>
<feature type="active site" evidence="5">
    <location>
        <position position="93"/>
    </location>
</feature>
<dbReference type="InterPro" id="IPR001227">
    <property type="entry name" value="Ac_transferase_dom_sf"/>
</dbReference>
<dbReference type="InterPro" id="IPR024925">
    <property type="entry name" value="Malonyl_CoA-ACP_transAc"/>
</dbReference>
<evidence type="ECO:0000313" key="7">
    <source>
        <dbReference type="EMBL" id="OOP71945.1"/>
    </source>
</evidence>
<proteinExistence type="inferred from homology"/>
<comment type="caution">
    <text evidence="7">The sequence shown here is derived from an EMBL/GenBank/DDBJ whole genome shotgun (WGS) entry which is preliminary data.</text>
</comment>
<evidence type="ECO:0000256" key="4">
    <source>
        <dbReference type="PIRNR" id="PIRNR000446"/>
    </source>
</evidence>
<dbReference type="Gene3D" id="3.30.70.250">
    <property type="entry name" value="Malonyl-CoA ACP transacylase, ACP-binding"/>
    <property type="match status" value="1"/>
</dbReference>
<evidence type="ECO:0000259" key="6">
    <source>
        <dbReference type="SMART" id="SM00827"/>
    </source>
</evidence>
<dbReference type="InterPro" id="IPR014043">
    <property type="entry name" value="Acyl_transferase_dom"/>
</dbReference>
<evidence type="ECO:0000256" key="5">
    <source>
        <dbReference type="PIRSR" id="PIRSR000446-1"/>
    </source>
</evidence>
<keyword evidence="1 4" id="KW-0808">Transferase</keyword>
<dbReference type="InterPro" id="IPR016036">
    <property type="entry name" value="Malonyl_transacylase_ACP-bd"/>
</dbReference>
<dbReference type="GO" id="GO:0006633">
    <property type="term" value="P:fatty acid biosynthetic process"/>
    <property type="evidence" value="ECO:0007669"/>
    <property type="project" value="TreeGrafter"/>
</dbReference>
<dbReference type="Proteomes" id="UP000190959">
    <property type="component" value="Unassembled WGS sequence"/>
</dbReference>
<dbReference type="SUPFAM" id="SSF52151">
    <property type="entry name" value="FabD/lysophospholipase-like"/>
    <property type="match status" value="1"/>
</dbReference>
<keyword evidence="2 4" id="KW-0012">Acyltransferase</keyword>
<evidence type="ECO:0000256" key="1">
    <source>
        <dbReference type="ARBA" id="ARBA00022679"/>
    </source>
</evidence>
<sequence length="314" mass="34153">MNSSKTAFLFPGQGVQTIGMAKELCENIPECKEILDRSEEILNMPIKKMMFEGPEEILTATENAQPTILVASLIALKALEINGIEADYAAGLSLGEYAALIYGGALSLEEGLLLIKERGRIMGSALPEGLGKMAAVLKLNDEKIQELLTRAGEFGIVEGANFNCPGQVVISGENKAIDEAVKIAKELGGLGIPLKVSGPFHSSLLEPASEEFFNTIKNVDIKELNKVVYSNVKGLPYEKEDDVKELLKRHIRTSVLFEKTINHMINSGVDTFIEVGPGKALRGFVKKINKSASLLNVEDMDSLKNTIDKIKSDF</sequence>
<dbReference type="AlphaFoldDB" id="A0A1S9N3D2"/>
<dbReference type="InterPro" id="IPR004410">
    <property type="entry name" value="Malonyl_CoA-ACP_transAc_FabD"/>
</dbReference>
<gene>
    <name evidence="7" type="ORF">CBEIBR21_16955</name>
</gene>
<feature type="domain" description="Malonyl-CoA:ACP transacylase (MAT)" evidence="6">
    <location>
        <begin position="9"/>
        <end position="297"/>
    </location>
</feature>
<comment type="similarity">
    <text evidence="4">Belongs to the fabD family.</text>
</comment>
<evidence type="ECO:0000313" key="8">
    <source>
        <dbReference type="Proteomes" id="UP000190959"/>
    </source>
</evidence>
<organism evidence="7 8">
    <name type="scientific">Clostridium beijerinckii</name>
    <name type="common">Clostridium MP</name>
    <dbReference type="NCBI Taxonomy" id="1520"/>
    <lineage>
        <taxon>Bacteria</taxon>
        <taxon>Bacillati</taxon>
        <taxon>Bacillota</taxon>
        <taxon>Clostridia</taxon>
        <taxon>Eubacteriales</taxon>
        <taxon>Clostridiaceae</taxon>
        <taxon>Clostridium</taxon>
    </lineage>
</organism>
<dbReference type="Gene3D" id="3.40.366.10">
    <property type="entry name" value="Malonyl-Coenzyme A Acyl Carrier Protein, domain 2"/>
    <property type="match status" value="1"/>
</dbReference>
<dbReference type="SMART" id="SM00827">
    <property type="entry name" value="PKS_AT"/>
    <property type="match status" value="1"/>
</dbReference>
<dbReference type="GO" id="GO:0005829">
    <property type="term" value="C:cytosol"/>
    <property type="evidence" value="ECO:0007669"/>
    <property type="project" value="TreeGrafter"/>
</dbReference>
<dbReference type="Pfam" id="PF00698">
    <property type="entry name" value="Acyl_transf_1"/>
    <property type="match status" value="1"/>
</dbReference>
<dbReference type="PANTHER" id="PTHR42681:SF1">
    <property type="entry name" value="MALONYL-COA-ACYL CARRIER PROTEIN TRANSACYLASE, MITOCHONDRIAL"/>
    <property type="match status" value="1"/>
</dbReference>
<comment type="catalytic activity">
    <reaction evidence="3 4">
        <text>holo-[ACP] + malonyl-CoA = malonyl-[ACP] + CoA</text>
        <dbReference type="Rhea" id="RHEA:41792"/>
        <dbReference type="Rhea" id="RHEA-COMP:9623"/>
        <dbReference type="Rhea" id="RHEA-COMP:9685"/>
        <dbReference type="ChEBI" id="CHEBI:57287"/>
        <dbReference type="ChEBI" id="CHEBI:57384"/>
        <dbReference type="ChEBI" id="CHEBI:64479"/>
        <dbReference type="ChEBI" id="CHEBI:78449"/>
        <dbReference type="EC" id="2.3.1.39"/>
    </reaction>
</comment>
<dbReference type="InterPro" id="IPR050858">
    <property type="entry name" value="Mal-CoA-ACP_Trans/PKS_FabD"/>
</dbReference>
<dbReference type="GO" id="GO:0004314">
    <property type="term" value="F:[acyl-carrier-protein] S-malonyltransferase activity"/>
    <property type="evidence" value="ECO:0007669"/>
    <property type="project" value="UniProtKB-EC"/>
</dbReference>
<evidence type="ECO:0000256" key="2">
    <source>
        <dbReference type="ARBA" id="ARBA00023315"/>
    </source>
</evidence>